<proteinExistence type="predicted"/>
<feature type="transmembrane region" description="Helical" evidence="1">
    <location>
        <begin position="54"/>
        <end position="73"/>
    </location>
</feature>
<evidence type="ECO:0000313" key="2">
    <source>
        <dbReference type="EMBL" id="KAK2080440.1"/>
    </source>
</evidence>
<dbReference type="EMBL" id="JASFZW010000001">
    <property type="protein sequence ID" value="KAK2080440.1"/>
    <property type="molecule type" value="Genomic_DNA"/>
</dbReference>
<evidence type="ECO:0000256" key="1">
    <source>
        <dbReference type="SAM" id="Phobius"/>
    </source>
</evidence>
<comment type="caution">
    <text evidence="2">The sequence shown here is derived from an EMBL/GenBank/DDBJ whole genome shotgun (WGS) entry which is preliminary data.</text>
</comment>
<dbReference type="SUPFAM" id="SSF51206">
    <property type="entry name" value="cAMP-binding domain-like"/>
    <property type="match status" value="1"/>
</dbReference>
<evidence type="ECO:0000313" key="3">
    <source>
        <dbReference type="Proteomes" id="UP001255856"/>
    </source>
</evidence>
<reference evidence="2" key="1">
    <citation type="submission" date="2021-01" db="EMBL/GenBank/DDBJ databases">
        <authorList>
            <person name="Eckstrom K.M.E."/>
        </authorList>
    </citation>
    <scope>NUCLEOTIDE SEQUENCE</scope>
    <source>
        <strain evidence="2">UVCC 0001</strain>
    </source>
</reference>
<dbReference type="AlphaFoldDB" id="A0AAD9IMY9"/>
<keyword evidence="3" id="KW-1185">Reference proteome</keyword>
<dbReference type="InterPro" id="IPR018490">
    <property type="entry name" value="cNMP-bd_dom_sf"/>
</dbReference>
<feature type="transmembrane region" description="Helical" evidence="1">
    <location>
        <begin position="7"/>
        <end position="34"/>
    </location>
</feature>
<name>A0AAD9IMY9_PROWI</name>
<keyword evidence="1" id="KW-1133">Transmembrane helix</keyword>
<protein>
    <submittedName>
        <fullName evidence="2">Uncharacterized protein</fullName>
    </submittedName>
</protein>
<gene>
    <name evidence="2" type="ORF">QBZ16_000293</name>
</gene>
<accession>A0AAD9IMY9</accession>
<keyword evidence="1" id="KW-0472">Membrane</keyword>
<keyword evidence="1" id="KW-0812">Transmembrane</keyword>
<dbReference type="Proteomes" id="UP001255856">
    <property type="component" value="Unassembled WGS sequence"/>
</dbReference>
<sequence>MVGLTFFLSALVSDLLVLRCLLFMAYIFLLSGAITGYPSWPNWGWQDVISADGIAWASLVLLFHGYAIWRHLWDERHISFRSENEEQLWRFFYRRRIKLHLVIEGLVELDDTCEVSVKHSGTIFDFGVANIFGVYIGFDCSDEKGFTARAKTDCLLYEWSVEDLEKISNLSPAIAAFWRSFVLCEVGMQYAAHVHPQHGCRAADGKPESSEFEIGGRSRDFYEQLHEDEVDPPMRPLDHLWAFLRLFDPFPPPGLRHSSQPMSGVIARNRLFALQEAKVLEQRAVSLSCELPDKYGQA</sequence>
<organism evidence="2 3">
    <name type="scientific">Prototheca wickerhamii</name>
    <dbReference type="NCBI Taxonomy" id="3111"/>
    <lineage>
        <taxon>Eukaryota</taxon>
        <taxon>Viridiplantae</taxon>
        <taxon>Chlorophyta</taxon>
        <taxon>core chlorophytes</taxon>
        <taxon>Trebouxiophyceae</taxon>
        <taxon>Chlorellales</taxon>
        <taxon>Chlorellaceae</taxon>
        <taxon>Prototheca</taxon>
    </lineage>
</organism>